<dbReference type="Proteomes" id="UP001159427">
    <property type="component" value="Unassembled WGS sequence"/>
</dbReference>
<evidence type="ECO:0000313" key="5">
    <source>
        <dbReference type="Proteomes" id="UP001159427"/>
    </source>
</evidence>
<accession>A0ABN8Q0U2</accession>
<reference evidence="4 5" key="1">
    <citation type="submission" date="2022-05" db="EMBL/GenBank/DDBJ databases">
        <authorList>
            <consortium name="Genoscope - CEA"/>
            <person name="William W."/>
        </authorList>
    </citation>
    <scope>NUCLEOTIDE SEQUENCE [LARGE SCALE GENOMIC DNA]</scope>
</reference>
<keyword evidence="1" id="KW-0732">Signal</keyword>
<feature type="domain" description="F5/8 type C" evidence="2">
    <location>
        <begin position="147"/>
        <end position="294"/>
    </location>
</feature>
<comment type="caution">
    <text evidence="4">The sequence shown here is derived from an EMBL/GenBank/DDBJ whole genome shotgun (WGS) entry which is preliminary data.</text>
</comment>
<organism evidence="4 5">
    <name type="scientific">Porites evermanni</name>
    <dbReference type="NCBI Taxonomy" id="104178"/>
    <lineage>
        <taxon>Eukaryota</taxon>
        <taxon>Metazoa</taxon>
        <taxon>Cnidaria</taxon>
        <taxon>Anthozoa</taxon>
        <taxon>Hexacorallia</taxon>
        <taxon>Scleractinia</taxon>
        <taxon>Fungiina</taxon>
        <taxon>Poritidae</taxon>
        <taxon>Porites</taxon>
    </lineage>
</organism>
<dbReference type="InterPro" id="IPR003609">
    <property type="entry name" value="Pan_app"/>
</dbReference>
<feature type="signal peptide" evidence="1">
    <location>
        <begin position="1"/>
        <end position="22"/>
    </location>
</feature>
<dbReference type="InterPro" id="IPR000421">
    <property type="entry name" value="FA58C"/>
</dbReference>
<feature type="domain" description="Apple" evidence="3">
    <location>
        <begin position="27"/>
        <end position="105"/>
    </location>
</feature>
<dbReference type="Gene3D" id="2.60.120.260">
    <property type="entry name" value="Galactose-binding domain-like"/>
    <property type="match status" value="1"/>
</dbReference>
<feature type="chain" id="PRO_5045156633" evidence="1">
    <location>
        <begin position="23"/>
        <end position="296"/>
    </location>
</feature>
<keyword evidence="5" id="KW-1185">Reference proteome</keyword>
<dbReference type="CDD" id="cd00057">
    <property type="entry name" value="FA58C"/>
    <property type="match status" value="1"/>
</dbReference>
<dbReference type="PROSITE" id="PS50948">
    <property type="entry name" value="PAN"/>
    <property type="match status" value="1"/>
</dbReference>
<evidence type="ECO:0000256" key="1">
    <source>
        <dbReference type="SAM" id="SignalP"/>
    </source>
</evidence>
<dbReference type="PROSITE" id="PS50022">
    <property type="entry name" value="FA58C_3"/>
    <property type="match status" value="1"/>
</dbReference>
<dbReference type="PROSITE" id="PS01286">
    <property type="entry name" value="FA58C_2"/>
    <property type="match status" value="1"/>
</dbReference>
<dbReference type="SUPFAM" id="SSF49785">
    <property type="entry name" value="Galactose-binding domain-like"/>
    <property type="match status" value="1"/>
</dbReference>
<dbReference type="Pfam" id="PF00024">
    <property type="entry name" value="PAN_1"/>
    <property type="match status" value="1"/>
</dbReference>
<dbReference type="PANTHER" id="PTHR24543:SF325">
    <property type="entry name" value="F5_8 TYPE C DOMAIN-CONTAINING PROTEIN"/>
    <property type="match status" value="1"/>
</dbReference>
<gene>
    <name evidence="4" type="ORF">PEVE_00001551</name>
</gene>
<protein>
    <submittedName>
        <fullName evidence="4">Uncharacterized protein</fullName>
    </submittedName>
</protein>
<sequence>MFFMNAVAYLLLGLPCWKITSAGHNTCRTKRAISEYALKGHVISAIEGSGRTRESCVTACEHFQNCFSINYYSTLKRCELNNKSAEWYKNDLVPTAGALYLTMVSRNYNPCVDRNPPCFGTCVPIPGSLATRCNCQGNATCHNESACSKPLGMQNGSIRDDMLGASSIHSKSNKAWGRLHHSGGSWTPNTDDKNQWFQVNFDPEVKRITHIATQGYGESQWWWVTKYFVQFKRRGASSLETYKENNQRVDFTGNVDKEAVVTNQFENPFETIAVRIMPTTWYGRIALRIELYGCGI</sequence>
<dbReference type="EMBL" id="CALNXI010001087">
    <property type="protein sequence ID" value="CAH3154908.1"/>
    <property type="molecule type" value="Genomic_DNA"/>
</dbReference>
<evidence type="ECO:0000259" key="3">
    <source>
        <dbReference type="PROSITE" id="PS50948"/>
    </source>
</evidence>
<evidence type="ECO:0000313" key="4">
    <source>
        <dbReference type="EMBL" id="CAH3154908.1"/>
    </source>
</evidence>
<proteinExistence type="predicted"/>
<evidence type="ECO:0000259" key="2">
    <source>
        <dbReference type="PROSITE" id="PS50022"/>
    </source>
</evidence>
<dbReference type="PANTHER" id="PTHR24543">
    <property type="entry name" value="MULTICOPPER OXIDASE-RELATED"/>
    <property type="match status" value="1"/>
</dbReference>
<dbReference type="Pfam" id="PF00754">
    <property type="entry name" value="F5_F8_type_C"/>
    <property type="match status" value="1"/>
</dbReference>
<dbReference type="SMART" id="SM00231">
    <property type="entry name" value="FA58C"/>
    <property type="match status" value="1"/>
</dbReference>
<dbReference type="InterPro" id="IPR008979">
    <property type="entry name" value="Galactose-bd-like_sf"/>
</dbReference>
<name>A0ABN8Q0U2_9CNID</name>